<accession>A0A1M5YH63</accession>
<evidence type="ECO:0000313" key="4">
    <source>
        <dbReference type="Proteomes" id="UP000183995"/>
    </source>
</evidence>
<feature type="short sequence motif" description="HXTX 1" evidence="2">
    <location>
        <begin position="40"/>
        <end position="43"/>
    </location>
</feature>
<reference evidence="3 4" key="1">
    <citation type="submission" date="2016-11" db="EMBL/GenBank/DDBJ databases">
        <authorList>
            <person name="Jaros S."/>
            <person name="Januszkiewicz K."/>
            <person name="Wedrychowicz H."/>
        </authorList>
    </citation>
    <scope>NUCLEOTIDE SEQUENCE [LARGE SCALE GENOMIC DNA]</scope>
    <source>
        <strain evidence="3 4">DSM 10068</strain>
    </source>
</reference>
<gene>
    <name evidence="3" type="ORF">SAMN02745823_02528</name>
</gene>
<evidence type="ECO:0000256" key="2">
    <source>
        <dbReference type="HAMAP-Rule" id="MF_01940"/>
    </source>
</evidence>
<keyword evidence="1 2" id="KW-0378">Hydrolase</keyword>
<dbReference type="RefSeq" id="WP_073079552.1">
    <property type="nucleotide sequence ID" value="NZ_FQXV01000008.1"/>
</dbReference>
<keyword evidence="3" id="KW-0436">Ligase</keyword>
<dbReference type="SUPFAM" id="SSF55144">
    <property type="entry name" value="LigT-like"/>
    <property type="match status" value="1"/>
</dbReference>
<feature type="active site" description="Proton acceptor" evidence="2">
    <location>
        <position position="123"/>
    </location>
</feature>
<comment type="function">
    <text evidence="2">Hydrolyzes RNA 2',3'-cyclic phosphodiester to an RNA 2'-phosphomonoester.</text>
</comment>
<keyword evidence="4" id="KW-1185">Reference proteome</keyword>
<dbReference type="AlphaFoldDB" id="A0A1M5YH63"/>
<name>A0A1M5YH63_9FIRM</name>
<dbReference type="GO" id="GO:0008664">
    <property type="term" value="F:RNA 2',3'-cyclic 3'-phosphodiesterase activity"/>
    <property type="evidence" value="ECO:0007669"/>
    <property type="project" value="UniProtKB-EC"/>
</dbReference>
<dbReference type="HAMAP" id="MF_01940">
    <property type="entry name" value="RNA_CPDase"/>
    <property type="match status" value="1"/>
</dbReference>
<dbReference type="Pfam" id="PF13563">
    <property type="entry name" value="2_5_RNA_ligase2"/>
    <property type="match status" value="1"/>
</dbReference>
<sequence length="173" mass="19574">MRLFYAVTFDENVRRQLAEIQDRLRAQTLRGNFTLFDNLHLTLVFIGEVPPERAPPLFEIAKSTQTAPFRLRIRGAGSFRREGGQLVWAGVEENDRLTETYEKLAGRVAAAGFRVEARKFTPHLTLARNARFRDGFSLQEFSRGLAAIDATVAKVSLMQSERIGGRLTYTEIA</sequence>
<feature type="short sequence motif" description="HXTX 2" evidence="2">
    <location>
        <begin position="123"/>
        <end position="126"/>
    </location>
</feature>
<dbReference type="Gene3D" id="3.90.1140.10">
    <property type="entry name" value="Cyclic phosphodiesterase"/>
    <property type="match status" value="1"/>
</dbReference>
<dbReference type="EMBL" id="FQXV01000008">
    <property type="protein sequence ID" value="SHI11322.1"/>
    <property type="molecule type" value="Genomic_DNA"/>
</dbReference>
<dbReference type="STRING" id="1123282.SAMN02745823_02528"/>
<dbReference type="EC" id="3.1.4.58" evidence="2"/>
<dbReference type="PANTHER" id="PTHR35561">
    <property type="entry name" value="RNA 2',3'-CYCLIC PHOSPHODIESTERASE"/>
    <property type="match status" value="1"/>
</dbReference>
<dbReference type="PANTHER" id="PTHR35561:SF1">
    <property type="entry name" value="RNA 2',3'-CYCLIC PHOSPHODIESTERASE"/>
    <property type="match status" value="1"/>
</dbReference>
<dbReference type="OrthoDB" id="9789350at2"/>
<feature type="active site" description="Proton donor" evidence="2">
    <location>
        <position position="40"/>
    </location>
</feature>
<dbReference type="InterPro" id="IPR009097">
    <property type="entry name" value="Cyclic_Pdiesterase"/>
</dbReference>
<dbReference type="Proteomes" id="UP000183995">
    <property type="component" value="Unassembled WGS sequence"/>
</dbReference>
<dbReference type="InterPro" id="IPR004175">
    <property type="entry name" value="RNA_CPDase"/>
</dbReference>
<dbReference type="GO" id="GO:0004113">
    <property type="term" value="F:2',3'-cyclic-nucleotide 3'-phosphodiesterase activity"/>
    <property type="evidence" value="ECO:0007669"/>
    <property type="project" value="InterPro"/>
</dbReference>
<dbReference type="GO" id="GO:0016874">
    <property type="term" value="F:ligase activity"/>
    <property type="evidence" value="ECO:0007669"/>
    <property type="project" value="UniProtKB-KW"/>
</dbReference>
<comment type="catalytic activity">
    <reaction evidence="2">
        <text>a 3'-end 2',3'-cyclophospho-ribonucleotide-RNA + H2O = a 3'-end 2'-phospho-ribonucleotide-RNA + H(+)</text>
        <dbReference type="Rhea" id="RHEA:11828"/>
        <dbReference type="Rhea" id="RHEA-COMP:10464"/>
        <dbReference type="Rhea" id="RHEA-COMP:17353"/>
        <dbReference type="ChEBI" id="CHEBI:15377"/>
        <dbReference type="ChEBI" id="CHEBI:15378"/>
        <dbReference type="ChEBI" id="CHEBI:83064"/>
        <dbReference type="ChEBI" id="CHEBI:173113"/>
        <dbReference type="EC" id="3.1.4.58"/>
    </reaction>
</comment>
<comment type="similarity">
    <text evidence="2">Belongs to the 2H phosphoesterase superfamily. ThpR family.</text>
</comment>
<proteinExistence type="inferred from homology"/>
<evidence type="ECO:0000256" key="1">
    <source>
        <dbReference type="ARBA" id="ARBA00022801"/>
    </source>
</evidence>
<evidence type="ECO:0000313" key="3">
    <source>
        <dbReference type="EMBL" id="SHI11322.1"/>
    </source>
</evidence>
<protein>
    <recommendedName>
        <fullName evidence="2">RNA 2',3'-cyclic phosphodiesterase</fullName>
        <shortName evidence="2">RNA 2',3'-CPDase</shortName>
        <ecNumber evidence="2">3.1.4.58</ecNumber>
    </recommendedName>
</protein>
<dbReference type="NCBIfam" id="TIGR02258">
    <property type="entry name" value="2_5_ligase"/>
    <property type="match status" value="1"/>
</dbReference>
<organism evidence="3 4">
    <name type="scientific">Sporobacter termitidis DSM 10068</name>
    <dbReference type="NCBI Taxonomy" id="1123282"/>
    <lineage>
        <taxon>Bacteria</taxon>
        <taxon>Bacillati</taxon>
        <taxon>Bacillota</taxon>
        <taxon>Clostridia</taxon>
        <taxon>Eubacteriales</taxon>
        <taxon>Oscillospiraceae</taxon>
        <taxon>Sporobacter</taxon>
    </lineage>
</organism>